<keyword evidence="6" id="KW-0135">Cellulose biosynthesis</keyword>
<reference evidence="11" key="1">
    <citation type="submission" date="2017-02" db="EMBL/GenBank/DDBJ databases">
        <authorList>
            <person name="Varghese N."/>
            <person name="Submissions S."/>
        </authorList>
    </citation>
    <scope>NUCLEOTIDE SEQUENCE [LARGE SCALE GENOMIC DNA]</scope>
    <source>
        <strain evidence="11">DSM 3072</strain>
    </source>
</reference>
<comment type="function">
    <text evidence="1">Required for maximal bacterial cellulose synthesis.</text>
</comment>
<evidence type="ECO:0000256" key="5">
    <source>
        <dbReference type="ARBA" id="ARBA00022803"/>
    </source>
</evidence>
<dbReference type="InterPro" id="IPR011990">
    <property type="entry name" value="TPR-like_helical_dom_sf"/>
</dbReference>
<keyword evidence="4" id="KW-0677">Repeat</keyword>
<feature type="chain" id="PRO_5013227755" evidence="8">
    <location>
        <begin position="26"/>
        <end position="1427"/>
    </location>
</feature>
<dbReference type="GO" id="GO:0030244">
    <property type="term" value="P:cellulose biosynthetic process"/>
    <property type="evidence" value="ECO:0007669"/>
    <property type="project" value="UniProtKB-KW"/>
</dbReference>
<dbReference type="GO" id="GO:0006011">
    <property type="term" value="P:UDP-alpha-D-glucose metabolic process"/>
    <property type="evidence" value="ECO:0007669"/>
    <property type="project" value="InterPro"/>
</dbReference>
<evidence type="ECO:0000256" key="2">
    <source>
        <dbReference type="ARBA" id="ARBA00005186"/>
    </source>
</evidence>
<dbReference type="GO" id="GO:0019867">
    <property type="term" value="C:outer membrane"/>
    <property type="evidence" value="ECO:0007669"/>
    <property type="project" value="InterPro"/>
</dbReference>
<dbReference type="UniPathway" id="UPA00694"/>
<dbReference type="RefSeq" id="WP_078929274.1">
    <property type="nucleotide sequence ID" value="NZ_FUXX01000040.1"/>
</dbReference>
<dbReference type="Proteomes" id="UP000242432">
    <property type="component" value="Unassembled WGS sequence"/>
</dbReference>
<dbReference type="Pfam" id="PF13432">
    <property type="entry name" value="TPR_16"/>
    <property type="match status" value="1"/>
</dbReference>
<dbReference type="Pfam" id="PF14559">
    <property type="entry name" value="TPR_19"/>
    <property type="match status" value="2"/>
</dbReference>
<dbReference type="Gene3D" id="1.25.40.10">
    <property type="entry name" value="Tetratricopeptide repeat domain"/>
    <property type="match status" value="4"/>
</dbReference>
<dbReference type="SMART" id="SM00028">
    <property type="entry name" value="TPR"/>
    <property type="match status" value="9"/>
</dbReference>
<accession>A0A1T4VQK5</accession>
<dbReference type="PROSITE" id="PS50005">
    <property type="entry name" value="TPR"/>
    <property type="match status" value="1"/>
</dbReference>
<evidence type="ECO:0000256" key="8">
    <source>
        <dbReference type="SAM" id="SignalP"/>
    </source>
</evidence>
<evidence type="ECO:0000256" key="6">
    <source>
        <dbReference type="ARBA" id="ARBA00022916"/>
    </source>
</evidence>
<dbReference type="GO" id="GO:0051301">
    <property type="term" value="P:cell division"/>
    <property type="evidence" value="ECO:0007669"/>
    <property type="project" value="TreeGrafter"/>
</dbReference>
<evidence type="ECO:0000256" key="4">
    <source>
        <dbReference type="ARBA" id="ARBA00022737"/>
    </source>
</evidence>
<feature type="signal peptide" evidence="8">
    <location>
        <begin position="1"/>
        <end position="25"/>
    </location>
</feature>
<dbReference type="InterPro" id="IPR008410">
    <property type="entry name" value="BCSC_C"/>
</dbReference>
<feature type="domain" description="Cellulose synthase operon C C-terminal" evidence="9">
    <location>
        <begin position="1103"/>
        <end position="1421"/>
    </location>
</feature>
<feature type="repeat" description="TPR" evidence="7">
    <location>
        <begin position="718"/>
        <end position="751"/>
    </location>
</feature>
<name>A0A1T4VQK5_9GAMM</name>
<dbReference type="SUPFAM" id="SSF48452">
    <property type="entry name" value="TPR-like"/>
    <property type="match status" value="4"/>
</dbReference>
<evidence type="ECO:0000256" key="1">
    <source>
        <dbReference type="ARBA" id="ARBA00003476"/>
    </source>
</evidence>
<evidence type="ECO:0000256" key="7">
    <source>
        <dbReference type="PROSITE-ProRule" id="PRU00339"/>
    </source>
</evidence>
<evidence type="ECO:0000313" key="11">
    <source>
        <dbReference type="Proteomes" id="UP000242432"/>
    </source>
</evidence>
<dbReference type="InterPro" id="IPR003921">
    <property type="entry name" value="Cell_synth_C"/>
</dbReference>
<keyword evidence="3 8" id="KW-0732">Signal</keyword>
<dbReference type="InterPro" id="IPR019734">
    <property type="entry name" value="TPR_rpt"/>
</dbReference>
<gene>
    <name evidence="10" type="ORF">SAMN02745213_01914</name>
</gene>
<keyword evidence="11" id="KW-1185">Reference proteome</keyword>
<comment type="pathway">
    <text evidence="2">Glycan metabolism; bacterial cellulose biosynthesis.</text>
</comment>
<proteinExistence type="predicted"/>
<dbReference type="EMBL" id="FUXX01000040">
    <property type="protein sequence ID" value="SKA67138.1"/>
    <property type="molecule type" value="Genomic_DNA"/>
</dbReference>
<protein>
    <submittedName>
        <fullName evidence="10">Tetratricopeptide repeat-containing protein</fullName>
    </submittedName>
</protein>
<dbReference type="Pfam" id="PF05420">
    <property type="entry name" value="BCSC_C"/>
    <property type="match status" value="1"/>
</dbReference>
<organism evidence="10 11">
    <name type="scientific">Succinivibrio dextrinosolvens DSM 3072</name>
    <dbReference type="NCBI Taxonomy" id="1123324"/>
    <lineage>
        <taxon>Bacteria</taxon>
        <taxon>Pseudomonadati</taxon>
        <taxon>Pseudomonadota</taxon>
        <taxon>Gammaproteobacteria</taxon>
        <taxon>Aeromonadales</taxon>
        <taxon>Succinivibrionaceae</taxon>
        <taxon>Succinivibrio</taxon>
    </lineage>
</organism>
<sequence>MKKANINKSILAIVLSQILIPAAFAANSGATTGPTSYQEKNSSNLKDNLLNQAKFWHDKFQHQKASQALNRILLADPNNEEALYYMSLWASEINQAQTANTYKARLEKVNPNSPYLEQLTRMQSMSNLSAEQLNHARSLSSSGNTSAAIAEYRKMFSGNIPPSSLVSEYYLTMAADKIYYDKAVTDLAGYIRNNPNDVNAQITYGKILTYRKETIRKGIELLDFYANRSKEADKALHQALLWLTPTSADEELYKRYAARHGNNTDVIKHYEETIVGNLTQSAYSKKSVDKNASIAEFEKILARNPNNQNALEALGYIYLEDKDYAKASEYLERASEQGGTKAGKLSHDALLAKANYNLSLNNLAQAGAIVEDILSKNPNDKDALFIKANANMKQKNYPEAEKALTAILAQDPDNTGATETLYYLYRNAGNQTKAKEILDKAPLLVRDKIIKATTVKPYVDPIPGIRRNAENLAQNGNIEEAIDVLNAGVNKHPNATWLHYDLAKYLSKQGYTAGANSHIRHLTRSGASSDDLYAGAMLLNEQKQYAMALNAISRASTNHKTKALKEEILRNRTFSEVELYLQQGNPQAALNTLQTMSISPATLKTSQLGHLAYLYLKCGQKDRALDLANQAMLRPASATAGIEEYADIVTVYTETGNYDKAREITNNMSILANSSAKALDDLSVGDSIRKADALRELKRHADAYDTLYPLIQANPDSPALNMAMGRLYQDNGMYDEAYAIYENVLRNDPNSQDALKGAINAALANKEYETATQLAQRLAPSDDPQTLTLMARVDNKNKNYEGALAKLKRARTLLDGRYEILPDSHLSTSMTAPANTIVHQPGNPFSNRKSSLSTVSQPDKVVLPWTTGGSATQTAVNMTPKDRKKSLDEVNFMIRELQDKLATTISIGMNTNQKRGEPGLSKVNSLEVPVTFSTPVFDSAKLDLTVTPNTMYTGNLSSQSSERWGTNALNVGVQNLSYRVNAINSDFEAAVISKYESQYAYAVANHDTDKYTTAYNDNDLLTIIQNSYSGVTAGSTDFNNIKALIEKFVDSHPELGATYSKGFAEQLVSALKTFQDERGFSNLSLTDAIKLFQSTLDASEMNVTTDAGVAKLKEFFNKFGDLGKTMYAVNQYSDATSVMSNARVNRGSGVGFNLGLSDDNYRINMGVTPVGKDGTTLTGGVFYRLPVSMNGELRFNLSRTAVKDSLLSYYGYKDVMSGTYWGGVTKNGGKIEYGYDDGFLGGYLGGSYYNYRGKNVLSNSSFGVNTGLYVHPIKPTMYQDLTVGIDFNYENFKHNENNFTFGHGGYFSPQKYFVASIPVRYKKKTENLIFTSEVSLGYQNYHLNEEDYFPTNSAYQSAADYLAGFGFLKKSKYDAKDESGIGGSAKVILDYYLLDDLMVGGSIGYNTFGEYKEMSEMLYIKSVLGGM</sequence>
<evidence type="ECO:0000256" key="3">
    <source>
        <dbReference type="ARBA" id="ARBA00022729"/>
    </source>
</evidence>
<evidence type="ECO:0000259" key="9">
    <source>
        <dbReference type="Pfam" id="PF05420"/>
    </source>
</evidence>
<evidence type="ECO:0000313" key="10">
    <source>
        <dbReference type="EMBL" id="SKA67138.1"/>
    </source>
</evidence>
<dbReference type="PANTHER" id="PTHR12558:SF13">
    <property type="entry name" value="CELL DIVISION CYCLE PROTEIN 27 HOMOLOG"/>
    <property type="match status" value="1"/>
</dbReference>
<keyword evidence="5 7" id="KW-0802">TPR repeat</keyword>
<dbReference type="PANTHER" id="PTHR12558">
    <property type="entry name" value="CELL DIVISION CYCLE 16,23,27"/>
    <property type="match status" value="1"/>
</dbReference>
<dbReference type="PRINTS" id="PR01441">
    <property type="entry name" value="CELLSNTHASEC"/>
</dbReference>